<feature type="compositionally biased region" description="Basic and acidic residues" evidence="2">
    <location>
        <begin position="11"/>
        <end position="20"/>
    </location>
</feature>
<evidence type="ECO:0000256" key="1">
    <source>
        <dbReference type="SAM" id="Coils"/>
    </source>
</evidence>
<protein>
    <recommendedName>
        <fullName evidence="3">FP protein C-terminal domain-containing protein</fullName>
    </recommendedName>
</protein>
<reference evidence="4" key="1">
    <citation type="submission" date="2021-05" db="EMBL/GenBank/DDBJ databases">
        <authorList>
            <person name="Alioto T."/>
            <person name="Alioto T."/>
            <person name="Gomez Garrido J."/>
        </authorList>
    </citation>
    <scope>NUCLEOTIDE SEQUENCE</scope>
</reference>
<feature type="domain" description="FP protein C-terminal" evidence="3">
    <location>
        <begin position="219"/>
        <end position="270"/>
    </location>
</feature>
<feature type="region of interest" description="Disordered" evidence="2">
    <location>
        <begin position="1"/>
        <end position="39"/>
    </location>
</feature>
<proteinExistence type="predicted"/>
<dbReference type="EMBL" id="HBUF01392031">
    <property type="protein sequence ID" value="CAG6734212.1"/>
    <property type="molecule type" value="Transcribed_RNA"/>
</dbReference>
<accession>A0A8D8YTP8</accession>
<feature type="coiled-coil region" evidence="1">
    <location>
        <begin position="58"/>
        <end position="120"/>
    </location>
</feature>
<sequence length="271" mass="32411">MPPRKVASQKNDVEARDTRTKKLVLQSDSEHEEEDDDLEKKIEKTMKKVMNEFKKDIRKEIKEQFKEVEKSLDFMSNHLDKVLGEMKEIKQCQQKLERENREMKEQMKKMAEENEGLQQYTRIRNIQIDGVPVENDENLEDVMLEIGKKINVNIKKEEIDAIHRIPTRIKKNTEPIIVQFVTRKLRESVLKNAKANRITTKDLKATWQERPIFINEHLTPQRKQLMYEARKIKEEKGYKFLWTKGGKIFIRKDENSRTIQLYSLEDLDKIQ</sequence>
<dbReference type="InterPro" id="IPR004244">
    <property type="entry name" value="Transposase_22"/>
</dbReference>
<evidence type="ECO:0000313" key="4">
    <source>
        <dbReference type="EMBL" id="CAG6734212.1"/>
    </source>
</evidence>
<dbReference type="Pfam" id="PF25298">
    <property type="entry name" value="Baculo_FP_2nd"/>
    <property type="match status" value="1"/>
</dbReference>
<organism evidence="4">
    <name type="scientific">Cacopsylla melanoneura</name>
    <dbReference type="NCBI Taxonomy" id="428564"/>
    <lineage>
        <taxon>Eukaryota</taxon>
        <taxon>Metazoa</taxon>
        <taxon>Ecdysozoa</taxon>
        <taxon>Arthropoda</taxon>
        <taxon>Hexapoda</taxon>
        <taxon>Insecta</taxon>
        <taxon>Pterygota</taxon>
        <taxon>Neoptera</taxon>
        <taxon>Paraneoptera</taxon>
        <taxon>Hemiptera</taxon>
        <taxon>Sternorrhyncha</taxon>
        <taxon>Psylloidea</taxon>
        <taxon>Psyllidae</taxon>
        <taxon>Psyllinae</taxon>
        <taxon>Cacopsylla</taxon>
    </lineage>
</organism>
<dbReference type="InterPro" id="IPR057251">
    <property type="entry name" value="FP_C"/>
</dbReference>
<dbReference type="EMBL" id="HBUF01392032">
    <property type="protein sequence ID" value="CAG6734214.1"/>
    <property type="molecule type" value="Transcribed_RNA"/>
</dbReference>
<dbReference type="AlphaFoldDB" id="A0A8D8YTP8"/>
<dbReference type="PANTHER" id="PTHR11505">
    <property type="entry name" value="L1 TRANSPOSABLE ELEMENT-RELATED"/>
    <property type="match status" value="1"/>
</dbReference>
<name>A0A8D8YTP8_9HEMI</name>
<evidence type="ECO:0000256" key="2">
    <source>
        <dbReference type="SAM" id="MobiDB-lite"/>
    </source>
</evidence>
<keyword evidence="1" id="KW-0175">Coiled coil</keyword>
<dbReference type="Gene3D" id="3.30.70.1820">
    <property type="entry name" value="L1 transposable element, RRM domain"/>
    <property type="match status" value="1"/>
</dbReference>
<evidence type="ECO:0000259" key="3">
    <source>
        <dbReference type="Pfam" id="PF25298"/>
    </source>
</evidence>